<dbReference type="GO" id="GO:0043001">
    <property type="term" value="P:Golgi to plasma membrane protein transport"/>
    <property type="evidence" value="ECO:0007669"/>
    <property type="project" value="TreeGrafter"/>
</dbReference>
<dbReference type="EMBL" id="JABELV010000028">
    <property type="protein sequence ID" value="KAG7562661.1"/>
    <property type="molecule type" value="Genomic_DNA"/>
</dbReference>
<organism evidence="3 4">
    <name type="scientific">Filobasidium floriforme</name>
    <dbReference type="NCBI Taxonomy" id="5210"/>
    <lineage>
        <taxon>Eukaryota</taxon>
        <taxon>Fungi</taxon>
        <taxon>Dikarya</taxon>
        <taxon>Basidiomycota</taxon>
        <taxon>Agaricomycotina</taxon>
        <taxon>Tremellomycetes</taxon>
        <taxon>Filobasidiales</taxon>
        <taxon>Filobasidiaceae</taxon>
        <taxon>Filobasidium</taxon>
    </lineage>
</organism>
<dbReference type="PANTHER" id="PTHR13465">
    <property type="entry name" value="UPF0183 PROTEIN"/>
    <property type="match status" value="1"/>
</dbReference>
<gene>
    <name evidence="3" type="ORF">FFLO_01928</name>
</gene>
<dbReference type="GO" id="GO:0005802">
    <property type="term" value="C:trans-Golgi network"/>
    <property type="evidence" value="ECO:0007669"/>
    <property type="project" value="TreeGrafter"/>
</dbReference>
<dbReference type="Proteomes" id="UP000812966">
    <property type="component" value="Unassembled WGS sequence"/>
</dbReference>
<keyword evidence="4" id="KW-1185">Reference proteome</keyword>
<comment type="caution">
    <text evidence="3">The sequence shown here is derived from an EMBL/GenBank/DDBJ whole genome shotgun (WGS) entry which is preliminary data.</text>
</comment>
<evidence type="ECO:0000313" key="4">
    <source>
        <dbReference type="Proteomes" id="UP000812966"/>
    </source>
</evidence>
<feature type="compositionally biased region" description="Low complexity" evidence="2">
    <location>
        <begin position="333"/>
        <end position="343"/>
    </location>
</feature>
<dbReference type="AlphaFoldDB" id="A0A8K0JTU1"/>
<feature type="region of interest" description="Disordered" evidence="2">
    <location>
        <begin position="320"/>
        <end position="381"/>
    </location>
</feature>
<evidence type="ECO:0000256" key="1">
    <source>
        <dbReference type="ARBA" id="ARBA00024339"/>
    </source>
</evidence>
<feature type="region of interest" description="Disordered" evidence="2">
    <location>
        <begin position="82"/>
        <end position="102"/>
    </location>
</feature>
<evidence type="ECO:0000256" key="2">
    <source>
        <dbReference type="SAM" id="MobiDB-lite"/>
    </source>
</evidence>
<comment type="similarity">
    <text evidence="1">Belongs to the PHAF1 family.</text>
</comment>
<accession>A0A8K0JTU1</accession>
<dbReference type="Pfam" id="PF03676">
    <property type="entry name" value="PHAF1"/>
    <property type="match status" value="1"/>
</dbReference>
<dbReference type="InterPro" id="IPR005373">
    <property type="entry name" value="PHAF1"/>
</dbReference>
<evidence type="ECO:0000313" key="3">
    <source>
        <dbReference type="EMBL" id="KAG7562661.1"/>
    </source>
</evidence>
<dbReference type="InterPro" id="IPR039156">
    <property type="entry name" value="PHAF1/BROMI"/>
</dbReference>
<name>A0A8K0JTU1_9TREE</name>
<feature type="region of interest" description="Disordered" evidence="2">
    <location>
        <begin position="126"/>
        <end position="145"/>
    </location>
</feature>
<proteinExistence type="inferred from homology"/>
<feature type="compositionally biased region" description="Low complexity" evidence="2">
    <location>
        <begin position="85"/>
        <end position="97"/>
    </location>
</feature>
<sequence>MISSDTTGSLAPVDHLDVVPNEALGPFKLGDSFWTVTEVLKNYRSTFRVVDISWDEENPASSTILLKLDGYITLIFPSTPPPSIPSLSTPSSSSSSTVKKSQPRFTYAGQTLHSARAPLDKNRVSTLFGPTFEPKTSPGQEDSRGRMTCYPGIGFEWSSSAGRDPIAKANTEEEEEEKWTFPRKCIKLYFHTHNGDHGNDNNNNPYPIELHRTLAQDLLLDLGPPARKYTKQDGRFEGMYGGKGGEEGGKVWWNYFHLGLDFLVDEDEAGVVVKVMVHSNIPGTALFQRYARCPWEIVVPGSPTRTVYCRDSLKAATTALSQAHGNGVHTDTSKSSKSTAMASKPKDRNSNSNSPAEIEAAAMTLDRTTEPGFEGDHQHRP</sequence>
<reference evidence="3" key="1">
    <citation type="submission" date="2020-04" db="EMBL/GenBank/DDBJ databases">
        <title>Analysis of mating type loci in Filobasidium floriforme.</title>
        <authorList>
            <person name="Nowrousian M."/>
        </authorList>
    </citation>
    <scope>NUCLEOTIDE SEQUENCE</scope>
    <source>
        <strain evidence="3">CBS 6242</strain>
    </source>
</reference>
<dbReference type="PANTHER" id="PTHR13465:SF2">
    <property type="entry name" value="PHAGOSOME ASSEMBLY FACTOR 1"/>
    <property type="match status" value="1"/>
</dbReference>
<protein>
    <submittedName>
        <fullName evidence="3">Uncharacterized protein</fullName>
    </submittedName>
</protein>